<dbReference type="Pfam" id="PF00829">
    <property type="entry name" value="Ribosomal_L21p"/>
    <property type="match status" value="1"/>
</dbReference>
<evidence type="ECO:0000256" key="1">
    <source>
        <dbReference type="ARBA" id="ARBA00008563"/>
    </source>
</evidence>
<dbReference type="InterPro" id="IPR028909">
    <property type="entry name" value="bL21-like"/>
</dbReference>
<proteinExistence type="inferred from homology"/>
<evidence type="ECO:0000313" key="6">
    <source>
        <dbReference type="EMBL" id="BED92450.1"/>
    </source>
</evidence>
<accession>A0AA48IBI4</accession>
<comment type="subunit">
    <text evidence="4">Part of the 50S ribosomal subunit. Contacts protein L20.</text>
</comment>
<dbReference type="HAMAP" id="MF_01363">
    <property type="entry name" value="Ribosomal_bL21"/>
    <property type="match status" value="1"/>
</dbReference>
<dbReference type="PANTHER" id="PTHR21349:SF0">
    <property type="entry name" value="LARGE RIBOSOMAL SUBUNIT PROTEIN BL21M"/>
    <property type="match status" value="1"/>
</dbReference>
<dbReference type="GO" id="GO:0005840">
    <property type="term" value="C:ribosome"/>
    <property type="evidence" value="ECO:0007669"/>
    <property type="project" value="UniProtKB-KW"/>
</dbReference>
<evidence type="ECO:0000256" key="4">
    <source>
        <dbReference type="HAMAP-Rule" id="MF_01363"/>
    </source>
</evidence>
<evidence type="ECO:0000256" key="2">
    <source>
        <dbReference type="ARBA" id="ARBA00022980"/>
    </source>
</evidence>
<keyword evidence="4 5" id="KW-0699">rRNA-binding</keyword>
<dbReference type="GO" id="GO:0003735">
    <property type="term" value="F:structural constituent of ribosome"/>
    <property type="evidence" value="ECO:0007669"/>
    <property type="project" value="InterPro"/>
</dbReference>
<keyword evidence="4 5" id="KW-0694">RNA-binding</keyword>
<name>A0AA48IBI4_9FIRM</name>
<dbReference type="SUPFAM" id="SSF141091">
    <property type="entry name" value="L21p-like"/>
    <property type="match status" value="1"/>
</dbReference>
<reference evidence="6" key="1">
    <citation type="journal article" date="2023" name="ISME J.">
        <title>Emergence of putative energy parasites within Clostridia revealed by genome analysis of a novel endosymbiotic clade.</title>
        <authorList>
            <person name="Takahashi K."/>
            <person name="Kuwahara H."/>
            <person name="Horikawa Y."/>
            <person name="Izawa K."/>
            <person name="Kato D."/>
            <person name="Inagaki T."/>
            <person name="Yuki M."/>
            <person name="Ohkuma M."/>
            <person name="Hongoh Y."/>
        </authorList>
    </citation>
    <scope>NUCLEOTIDE SEQUENCE</scope>
    <source>
        <strain evidence="6">RsTa-C01</strain>
    </source>
</reference>
<dbReference type="InterPro" id="IPR036164">
    <property type="entry name" value="bL21-like_sf"/>
</dbReference>
<dbReference type="InterPro" id="IPR001787">
    <property type="entry name" value="Ribosomal_bL21"/>
</dbReference>
<dbReference type="GO" id="GO:0006412">
    <property type="term" value="P:translation"/>
    <property type="evidence" value="ECO:0007669"/>
    <property type="project" value="UniProtKB-UniRule"/>
</dbReference>
<organism evidence="6">
    <name type="scientific">Candidatus Paraimprobicoccus trichonymphae</name>
    <dbReference type="NCBI Taxonomy" id="3033793"/>
    <lineage>
        <taxon>Bacteria</taxon>
        <taxon>Bacillati</taxon>
        <taxon>Bacillota</taxon>
        <taxon>Clostridia</taxon>
        <taxon>Candidatus Paraimprobicoccus</taxon>
    </lineage>
</organism>
<dbReference type="Proteomes" id="UP001335720">
    <property type="component" value="Chromosome"/>
</dbReference>
<keyword evidence="3 4" id="KW-0687">Ribonucleoprotein</keyword>
<dbReference type="GO" id="GO:1990904">
    <property type="term" value="C:ribonucleoprotein complex"/>
    <property type="evidence" value="ECO:0007669"/>
    <property type="project" value="UniProtKB-KW"/>
</dbReference>
<protein>
    <recommendedName>
        <fullName evidence="4">Large ribosomal subunit protein bL21</fullName>
    </recommendedName>
</protein>
<dbReference type="PANTHER" id="PTHR21349">
    <property type="entry name" value="50S RIBOSOMAL PROTEIN L21"/>
    <property type="match status" value="1"/>
</dbReference>
<dbReference type="NCBIfam" id="TIGR00061">
    <property type="entry name" value="L21"/>
    <property type="match status" value="1"/>
</dbReference>
<dbReference type="AlphaFoldDB" id="A0AA48IBI4"/>
<gene>
    <name evidence="4" type="primary">rplU</name>
    <name evidence="6" type="ORF">RsTaC01_0179</name>
</gene>
<dbReference type="EMBL" id="AP027925">
    <property type="protein sequence ID" value="BED92450.1"/>
    <property type="molecule type" value="Genomic_DNA"/>
</dbReference>
<evidence type="ECO:0000256" key="3">
    <source>
        <dbReference type="ARBA" id="ARBA00023274"/>
    </source>
</evidence>
<comment type="function">
    <text evidence="4 5">This protein binds to 23S rRNA in the presence of protein L20.</text>
</comment>
<dbReference type="GO" id="GO:0005737">
    <property type="term" value="C:cytoplasm"/>
    <property type="evidence" value="ECO:0007669"/>
    <property type="project" value="UniProtKB-ARBA"/>
</dbReference>
<dbReference type="GO" id="GO:0019843">
    <property type="term" value="F:rRNA binding"/>
    <property type="evidence" value="ECO:0007669"/>
    <property type="project" value="UniProtKB-UniRule"/>
</dbReference>
<evidence type="ECO:0000256" key="5">
    <source>
        <dbReference type="RuleBase" id="RU000562"/>
    </source>
</evidence>
<dbReference type="KEGG" id="ptrh:RsTaC01_0179"/>
<sequence>MIVKFAIIEAGGKQYKVQKNDYIYTEKLDHEQNSDIECKVLSYCDVEGNVFLVGKPYLDSVKVLAKVIKSGKQKKLTVFTYKPKKHRKRKIGHRKRYTQLRVENILKI</sequence>
<comment type="similarity">
    <text evidence="1 4 5">Belongs to the bacterial ribosomal protein bL21 family.</text>
</comment>
<keyword evidence="2 4" id="KW-0689">Ribosomal protein</keyword>